<evidence type="ECO:0000313" key="3">
    <source>
        <dbReference type="EMBL" id="ATQ42280.1"/>
    </source>
</evidence>
<feature type="signal peptide" evidence="2">
    <location>
        <begin position="1"/>
        <end position="20"/>
    </location>
</feature>
<accession>A0A2D2AW96</accession>
<dbReference type="AlphaFoldDB" id="A0A2D2AW96"/>
<reference evidence="3 4" key="1">
    <citation type="submission" date="2017-10" db="EMBL/GenBank/DDBJ databases">
        <title>Genome sequence of Caulobacter mirabilis FWC38.</title>
        <authorList>
            <person name="Fiebig A."/>
            <person name="Crosson S."/>
        </authorList>
    </citation>
    <scope>NUCLEOTIDE SEQUENCE [LARGE SCALE GENOMIC DNA]</scope>
    <source>
        <strain evidence="3 4">FWC 38</strain>
    </source>
</reference>
<name>A0A2D2AW96_9CAUL</name>
<evidence type="ECO:0000256" key="1">
    <source>
        <dbReference type="SAM" id="MobiDB-lite"/>
    </source>
</evidence>
<keyword evidence="2" id="KW-0732">Signal</keyword>
<dbReference type="Proteomes" id="UP000228945">
    <property type="component" value="Chromosome"/>
</dbReference>
<gene>
    <name evidence="3" type="ORF">CSW64_07535</name>
</gene>
<evidence type="ECO:0000313" key="4">
    <source>
        <dbReference type="Proteomes" id="UP000228945"/>
    </source>
</evidence>
<dbReference type="EMBL" id="CP024201">
    <property type="protein sequence ID" value="ATQ42280.1"/>
    <property type="molecule type" value="Genomic_DNA"/>
</dbReference>
<dbReference type="KEGG" id="cmb:CSW64_07535"/>
<proteinExistence type="predicted"/>
<keyword evidence="4" id="KW-1185">Reference proteome</keyword>
<feature type="chain" id="PRO_5013817049" evidence="2">
    <location>
        <begin position="21"/>
        <end position="133"/>
    </location>
</feature>
<feature type="region of interest" description="Disordered" evidence="1">
    <location>
        <begin position="54"/>
        <end position="100"/>
    </location>
</feature>
<protein>
    <submittedName>
        <fullName evidence="3">Uncharacterized protein</fullName>
    </submittedName>
</protein>
<evidence type="ECO:0000256" key="2">
    <source>
        <dbReference type="SAM" id="SignalP"/>
    </source>
</evidence>
<sequence length="133" mass="14210">MMRAAATVLLTVVLAGPALAQADPAWERQRAAALQAQRDAERDALAWRLEAEARRQRAQTEATLRSMPSDALAGGPSATLPRRAPSTIEMAPPPERPTPALTADQARMDALMAEAMARSNARVKAIAGSSDRR</sequence>
<organism evidence="3 4">
    <name type="scientific">Caulobacter mirabilis</name>
    <dbReference type="NCBI Taxonomy" id="69666"/>
    <lineage>
        <taxon>Bacteria</taxon>
        <taxon>Pseudomonadati</taxon>
        <taxon>Pseudomonadota</taxon>
        <taxon>Alphaproteobacteria</taxon>
        <taxon>Caulobacterales</taxon>
        <taxon>Caulobacteraceae</taxon>
        <taxon>Caulobacter</taxon>
    </lineage>
</organism>